<comment type="cofactor">
    <cofactor evidence="1">
        <name>Mg(2+)</name>
        <dbReference type="ChEBI" id="CHEBI:18420"/>
    </cofactor>
</comment>
<comment type="caution">
    <text evidence="7">The sequence shown here is derived from an EMBL/GenBank/DDBJ whole genome shotgun (WGS) entry which is preliminary data.</text>
</comment>
<keyword evidence="5" id="KW-0472">Membrane</keyword>
<evidence type="ECO:0000313" key="7">
    <source>
        <dbReference type="EMBL" id="MFH6597417.1"/>
    </source>
</evidence>
<evidence type="ECO:0000256" key="3">
    <source>
        <dbReference type="ARBA" id="ARBA00022801"/>
    </source>
</evidence>
<reference evidence="7 8" key="1">
    <citation type="submission" date="2024-09" db="EMBL/GenBank/DDBJ databases">
        <title>Elucidation of the Bokeelamides from Bacteria Associated with Moon Snail Egg Collars.</title>
        <authorList>
            <person name="Campbell R."/>
            <person name="Piedl K."/>
            <person name="Mevers E."/>
        </authorList>
    </citation>
    <scope>NUCLEOTIDE SEQUENCE [LARGE SCALE GENOMIC DNA]</scope>
    <source>
        <strain evidence="7 8">EM133</strain>
    </source>
</reference>
<sequence length="432" mass="47511">MAILQPQTQHECTTTSIEGTEKEARLPRPTNKPYLMEKANYAVRFPRLSVKNLPSGGNATVELKQLIMSGLIRADEYLRDFRWDYKAEVCFDMSRLPPAPFLSTSTTRTGKAPDPDRRHTLIPFPVGLTKGLLRRPDVIIVKNRATRWPGQAGPDHQGIMHPDNLERVVEVKFPGDKLGERQRSAYIQIAGSPNRFSVLEVHDCRDDGERERDRQTNESQQPTASSNPLSWPVIPPLVMPGSDDHPKPRPAPVPVPVYGPTPIPKPAHVESWTQQVAQAIDGLLEEGAQGIRQLSAEVQSHLEEAATWLSSKGQWMRSKTGDAWEWVSETGAKVLRWTDEQLRAIWAEVQRYTDLTLEMLGKIDWVQVLIDVGLVVGTVVVAFVIAGALVAAGVPAAIVSGLLVLVRLAQLSWAWLASILGAGAVAGALSAG</sequence>
<dbReference type="Proteomes" id="UP001609932">
    <property type="component" value="Unassembled WGS sequence"/>
</dbReference>
<accession>A0ABW7M764</accession>
<name>A0ABW7M764_9GAMM</name>
<evidence type="ECO:0000259" key="6">
    <source>
        <dbReference type="SMART" id="SM00990"/>
    </source>
</evidence>
<evidence type="ECO:0000256" key="5">
    <source>
        <dbReference type="SAM" id="Phobius"/>
    </source>
</evidence>
<feature type="transmembrane region" description="Helical" evidence="5">
    <location>
        <begin position="413"/>
        <end position="431"/>
    </location>
</feature>
<feature type="transmembrane region" description="Helical" evidence="5">
    <location>
        <begin position="373"/>
        <end position="406"/>
    </location>
</feature>
<evidence type="ECO:0000256" key="4">
    <source>
        <dbReference type="SAM" id="MobiDB-lite"/>
    </source>
</evidence>
<dbReference type="Pfam" id="PF08774">
    <property type="entry name" value="VRR_NUC"/>
    <property type="match status" value="1"/>
</dbReference>
<keyword evidence="5" id="KW-1133">Transmembrane helix</keyword>
<evidence type="ECO:0000256" key="2">
    <source>
        <dbReference type="ARBA" id="ARBA00022722"/>
    </source>
</evidence>
<keyword evidence="3" id="KW-0378">Hydrolase</keyword>
<dbReference type="EMBL" id="JBHEGD010000001">
    <property type="protein sequence ID" value="MFH6597417.1"/>
    <property type="molecule type" value="Genomic_DNA"/>
</dbReference>
<feature type="compositionally biased region" description="Polar residues" evidence="4">
    <location>
        <begin position="217"/>
        <end position="229"/>
    </location>
</feature>
<keyword evidence="5" id="KW-0812">Transmembrane</keyword>
<feature type="compositionally biased region" description="Basic and acidic residues" evidence="4">
    <location>
        <begin position="206"/>
        <end position="216"/>
    </location>
</feature>
<feature type="region of interest" description="Disordered" evidence="4">
    <location>
        <begin position="1"/>
        <end position="31"/>
    </location>
</feature>
<evidence type="ECO:0000256" key="1">
    <source>
        <dbReference type="ARBA" id="ARBA00001946"/>
    </source>
</evidence>
<organism evidence="7 8">
    <name type="scientific">Ectopseudomonas khazarica</name>
    <dbReference type="NCBI Taxonomy" id="2502979"/>
    <lineage>
        <taxon>Bacteria</taxon>
        <taxon>Pseudomonadati</taxon>
        <taxon>Pseudomonadota</taxon>
        <taxon>Gammaproteobacteria</taxon>
        <taxon>Pseudomonadales</taxon>
        <taxon>Pseudomonadaceae</taxon>
        <taxon>Ectopseudomonas</taxon>
    </lineage>
</organism>
<feature type="compositionally biased region" description="Polar residues" evidence="4">
    <location>
        <begin position="1"/>
        <end position="18"/>
    </location>
</feature>
<dbReference type="RefSeq" id="WP_395272018.1">
    <property type="nucleotide sequence ID" value="NZ_JBHEGD010000001.1"/>
</dbReference>
<dbReference type="SMART" id="SM00990">
    <property type="entry name" value="VRR_NUC"/>
    <property type="match status" value="1"/>
</dbReference>
<feature type="region of interest" description="Disordered" evidence="4">
    <location>
        <begin position="206"/>
        <end position="252"/>
    </location>
</feature>
<dbReference type="InterPro" id="IPR014883">
    <property type="entry name" value="VRR_NUC"/>
</dbReference>
<protein>
    <submittedName>
        <fullName evidence="7">VRR-NUC domain-containing protein</fullName>
    </submittedName>
</protein>
<gene>
    <name evidence="7" type="ORF">ACEVAQ_01580</name>
</gene>
<feature type="domain" description="VRR-NUC" evidence="6">
    <location>
        <begin position="82"/>
        <end position="203"/>
    </location>
</feature>
<proteinExistence type="predicted"/>
<keyword evidence="8" id="KW-1185">Reference proteome</keyword>
<evidence type="ECO:0000313" key="8">
    <source>
        <dbReference type="Proteomes" id="UP001609932"/>
    </source>
</evidence>
<keyword evidence="2" id="KW-0540">Nuclease</keyword>